<dbReference type="InterPro" id="IPR032466">
    <property type="entry name" value="Metal_Hydrolase"/>
</dbReference>
<dbReference type="PANTHER" id="PTHR11271:SF6">
    <property type="entry name" value="GUANINE DEAMINASE"/>
    <property type="match status" value="1"/>
</dbReference>
<evidence type="ECO:0000259" key="5">
    <source>
        <dbReference type="PROSITE" id="PS51186"/>
    </source>
</evidence>
<proteinExistence type="predicted"/>
<dbReference type="Pfam" id="PF13302">
    <property type="entry name" value="Acetyltransf_3"/>
    <property type="match status" value="1"/>
</dbReference>
<name>A0A9W7G344_9STRA</name>
<comment type="caution">
    <text evidence="6">The sequence shown here is derived from an EMBL/GenBank/DDBJ whole genome shotgun (WGS) entry which is preliminary data.</text>
</comment>
<dbReference type="GO" id="GO:0008892">
    <property type="term" value="F:guanine deaminase activity"/>
    <property type="evidence" value="ECO:0007669"/>
    <property type="project" value="TreeGrafter"/>
</dbReference>
<dbReference type="Gene3D" id="3.20.20.140">
    <property type="entry name" value="Metal-dependent hydrolases"/>
    <property type="match status" value="1"/>
</dbReference>
<feature type="domain" description="N-acetyltransferase" evidence="5">
    <location>
        <begin position="1"/>
        <end position="116"/>
    </location>
</feature>
<dbReference type="SUPFAM" id="SSF51556">
    <property type="entry name" value="Metallo-dependent hydrolases"/>
    <property type="match status" value="1"/>
</dbReference>
<keyword evidence="7" id="KW-1185">Reference proteome</keyword>
<dbReference type="Proteomes" id="UP001165082">
    <property type="component" value="Unassembled WGS sequence"/>
</dbReference>
<dbReference type="GO" id="GO:0005829">
    <property type="term" value="C:cytosol"/>
    <property type="evidence" value="ECO:0007669"/>
    <property type="project" value="TreeGrafter"/>
</dbReference>
<dbReference type="AlphaFoldDB" id="A0A9W7G344"/>
<dbReference type="InterPro" id="IPR000182">
    <property type="entry name" value="GNAT_dom"/>
</dbReference>
<evidence type="ECO:0000256" key="3">
    <source>
        <dbReference type="ARBA" id="ARBA00022801"/>
    </source>
</evidence>
<evidence type="ECO:0000256" key="1">
    <source>
        <dbReference type="ARBA" id="ARBA00001947"/>
    </source>
</evidence>
<dbReference type="Pfam" id="PF01979">
    <property type="entry name" value="Amidohydro_1"/>
    <property type="match status" value="1"/>
</dbReference>
<gene>
    <name evidence="6" type="ORF">TrRE_jg6444</name>
</gene>
<dbReference type="InterPro" id="IPR051607">
    <property type="entry name" value="Metallo-dep_hydrolases"/>
</dbReference>
<dbReference type="GO" id="GO:0046098">
    <property type="term" value="P:guanine metabolic process"/>
    <property type="evidence" value="ECO:0007669"/>
    <property type="project" value="TreeGrafter"/>
</dbReference>
<keyword evidence="4" id="KW-0862">Zinc</keyword>
<dbReference type="PANTHER" id="PTHR11271">
    <property type="entry name" value="GUANINE DEAMINASE"/>
    <property type="match status" value="1"/>
</dbReference>
<dbReference type="GO" id="GO:0016747">
    <property type="term" value="F:acyltransferase activity, transferring groups other than amino-acyl groups"/>
    <property type="evidence" value="ECO:0007669"/>
    <property type="project" value="InterPro"/>
</dbReference>
<dbReference type="InterPro" id="IPR016181">
    <property type="entry name" value="Acyl_CoA_acyltransferase"/>
</dbReference>
<dbReference type="PROSITE" id="PS51186">
    <property type="entry name" value="GNAT"/>
    <property type="match status" value="1"/>
</dbReference>
<organism evidence="6 7">
    <name type="scientific">Triparma retinervis</name>
    <dbReference type="NCBI Taxonomy" id="2557542"/>
    <lineage>
        <taxon>Eukaryota</taxon>
        <taxon>Sar</taxon>
        <taxon>Stramenopiles</taxon>
        <taxon>Ochrophyta</taxon>
        <taxon>Bolidophyceae</taxon>
        <taxon>Parmales</taxon>
        <taxon>Triparmaceae</taxon>
        <taxon>Triparma</taxon>
    </lineage>
</organism>
<evidence type="ECO:0000313" key="6">
    <source>
        <dbReference type="EMBL" id="GMI31632.1"/>
    </source>
</evidence>
<reference evidence="6" key="1">
    <citation type="submission" date="2022-07" db="EMBL/GenBank/DDBJ databases">
        <title>Genome analysis of Parmales, a sister group of diatoms, reveals the evolutionary specialization of diatoms from phago-mixotrophs to photoautotrophs.</title>
        <authorList>
            <person name="Ban H."/>
            <person name="Sato S."/>
            <person name="Yoshikawa S."/>
            <person name="Kazumasa Y."/>
            <person name="Nakamura Y."/>
            <person name="Ichinomiya M."/>
            <person name="Saitoh K."/>
            <person name="Sato N."/>
            <person name="Blanc-Mathieu R."/>
            <person name="Endo H."/>
            <person name="Kuwata A."/>
            <person name="Ogata H."/>
        </authorList>
    </citation>
    <scope>NUCLEOTIDE SEQUENCE</scope>
</reference>
<evidence type="ECO:0000256" key="4">
    <source>
        <dbReference type="ARBA" id="ARBA00022833"/>
    </source>
</evidence>
<dbReference type="Gene3D" id="3.40.630.30">
    <property type="match status" value="1"/>
</dbReference>
<sequence length="319" mass="35003">MALSDNGEINRCVLFDGRVAGVVSAWRSRSCDPSVWEIGYWITPPLQGKGLATEAIRCIVEELGGGREGRIEANVRAGNIGSCKALENNGFRREGITTGLDDGKDCVAYGFVRREGGREGKIRGDFVHWDGELVCFEDFVCEWENGRIMKFGRTEGAECTLPRCSGVLTPGLIDLHNHAPQHAFKGTGLDKPLMGDGGWLESYTFRAEKKCCADLKYAKRTFQEAVRDGLRNGTTCAIYFGVLDADASKVLADVMVAEGQRGWASKVSMDRNAPGYYCEETKEGLEGLKDFVGHVVKLGEACDGRVRPVLCPRFIPTCR</sequence>
<comment type="cofactor">
    <cofactor evidence="1">
        <name>Zn(2+)</name>
        <dbReference type="ChEBI" id="CHEBI:29105"/>
    </cofactor>
</comment>
<dbReference type="GO" id="GO:0008270">
    <property type="term" value="F:zinc ion binding"/>
    <property type="evidence" value="ECO:0007669"/>
    <property type="project" value="TreeGrafter"/>
</dbReference>
<dbReference type="EMBL" id="BRXZ01007675">
    <property type="protein sequence ID" value="GMI31632.1"/>
    <property type="molecule type" value="Genomic_DNA"/>
</dbReference>
<dbReference type="SUPFAM" id="SSF55729">
    <property type="entry name" value="Acyl-CoA N-acyltransferases (Nat)"/>
    <property type="match status" value="1"/>
</dbReference>
<evidence type="ECO:0000313" key="7">
    <source>
        <dbReference type="Proteomes" id="UP001165082"/>
    </source>
</evidence>
<dbReference type="InterPro" id="IPR006680">
    <property type="entry name" value="Amidohydro-rel"/>
</dbReference>
<accession>A0A9W7G344</accession>
<keyword evidence="3" id="KW-0378">Hydrolase</keyword>
<protein>
    <recommendedName>
        <fullName evidence="5">N-acetyltransferase domain-containing protein</fullName>
    </recommendedName>
</protein>
<dbReference type="OrthoDB" id="194468at2759"/>
<evidence type="ECO:0000256" key="2">
    <source>
        <dbReference type="ARBA" id="ARBA00022723"/>
    </source>
</evidence>
<keyword evidence="2" id="KW-0479">Metal-binding</keyword>